<organism evidence="2 3">
    <name type="scientific">Bradyrhizobium shewense</name>
    <dbReference type="NCBI Taxonomy" id="1761772"/>
    <lineage>
        <taxon>Bacteria</taxon>
        <taxon>Pseudomonadati</taxon>
        <taxon>Pseudomonadota</taxon>
        <taxon>Alphaproteobacteria</taxon>
        <taxon>Hyphomicrobiales</taxon>
        <taxon>Nitrobacteraceae</taxon>
        <taxon>Bradyrhizobium</taxon>
    </lineage>
</organism>
<reference evidence="3" key="1">
    <citation type="submission" date="2016-08" db="EMBL/GenBank/DDBJ databases">
        <authorList>
            <person name="Varghese N."/>
            <person name="Submissions Spin"/>
        </authorList>
    </citation>
    <scope>NUCLEOTIDE SEQUENCE [LARGE SCALE GENOMIC DNA]</scope>
    <source>
        <strain evidence="3">ERR11</strain>
    </source>
</reference>
<feature type="transmembrane region" description="Helical" evidence="1">
    <location>
        <begin position="41"/>
        <end position="60"/>
    </location>
</feature>
<name>A0A1C3UC92_9BRAD</name>
<keyword evidence="1" id="KW-0812">Transmembrane</keyword>
<feature type="transmembrane region" description="Helical" evidence="1">
    <location>
        <begin position="7"/>
        <end position="29"/>
    </location>
</feature>
<evidence type="ECO:0000313" key="3">
    <source>
        <dbReference type="Proteomes" id="UP000199184"/>
    </source>
</evidence>
<feature type="transmembrane region" description="Helical" evidence="1">
    <location>
        <begin position="105"/>
        <end position="127"/>
    </location>
</feature>
<dbReference type="RefSeq" id="WP_018315684.1">
    <property type="nucleotide sequence ID" value="NZ_FMAI01000001.1"/>
</dbReference>
<dbReference type="AlphaFoldDB" id="A0A1C3UC92"/>
<accession>A0A1C3UC92</accession>
<feature type="transmembrane region" description="Helical" evidence="1">
    <location>
        <begin position="72"/>
        <end position="93"/>
    </location>
</feature>
<proteinExistence type="predicted"/>
<keyword evidence="3" id="KW-1185">Reference proteome</keyword>
<evidence type="ECO:0000256" key="1">
    <source>
        <dbReference type="SAM" id="Phobius"/>
    </source>
</evidence>
<keyword evidence="1" id="KW-1133">Transmembrane helix</keyword>
<dbReference type="Proteomes" id="UP000199184">
    <property type="component" value="Unassembled WGS sequence"/>
</dbReference>
<protein>
    <submittedName>
        <fullName evidence="2">Uncharacterized protein</fullName>
    </submittedName>
</protein>
<gene>
    <name evidence="2" type="ORF">GA0061098_1001666</name>
</gene>
<evidence type="ECO:0000313" key="2">
    <source>
        <dbReference type="EMBL" id="SCB13100.1"/>
    </source>
</evidence>
<dbReference type="EMBL" id="FMAI01000001">
    <property type="protein sequence ID" value="SCB13100.1"/>
    <property type="molecule type" value="Genomic_DNA"/>
</dbReference>
<sequence>MDRSLFLARLMGPTFVAIALGILINLGMYQSMIVEALHTGILFYLSGLLSLLAGLAIINLHNRWQADWRSIITVMGWLMTLGGIMRIVLPQVAVAIGSTVYSGRAATVVVALITGAIGAFLSFNGYVRRA</sequence>
<keyword evidence="1" id="KW-0472">Membrane</keyword>